<proteinExistence type="predicted"/>
<name>A0ABT9YGP3_9BACI</name>
<dbReference type="EMBL" id="JAUSUA010000001">
    <property type="protein sequence ID" value="MDQ0206382.1"/>
    <property type="molecule type" value="Genomic_DNA"/>
</dbReference>
<evidence type="ECO:0000313" key="2">
    <source>
        <dbReference type="Proteomes" id="UP001225034"/>
    </source>
</evidence>
<evidence type="ECO:0000313" key="1">
    <source>
        <dbReference type="EMBL" id="MDQ0206382.1"/>
    </source>
</evidence>
<organism evidence="1 2">
    <name type="scientific">Alkalicoccobacillus murimartini</name>
    <dbReference type="NCBI Taxonomy" id="171685"/>
    <lineage>
        <taxon>Bacteria</taxon>
        <taxon>Bacillati</taxon>
        <taxon>Bacillota</taxon>
        <taxon>Bacilli</taxon>
        <taxon>Bacillales</taxon>
        <taxon>Bacillaceae</taxon>
        <taxon>Alkalicoccobacillus</taxon>
    </lineage>
</organism>
<protein>
    <submittedName>
        <fullName evidence="1">CO dehydrogenase/acetyl-CoA synthase delta subunit</fullName>
    </submittedName>
</protein>
<dbReference type="Gene3D" id="6.10.140.1110">
    <property type="match status" value="1"/>
</dbReference>
<accession>A0ABT9YGP3</accession>
<sequence length="138" mass="16200">MQFLQTVAIKQVFTELKKETLAKGLHEEIEQVQREMDQLHFQLQKAIKGSSSKEFQVRKRYEQEINKRTEKRKSIEFKLQQLQKLEMGTEIADGYAQAIVELNIGDTWPDQGQELEMVVRDGTIEQFRESRRSDDGLV</sequence>
<dbReference type="RefSeq" id="WP_306980745.1">
    <property type="nucleotide sequence ID" value="NZ_JAUSUA010000001.1"/>
</dbReference>
<reference evidence="1 2" key="1">
    <citation type="submission" date="2023-07" db="EMBL/GenBank/DDBJ databases">
        <title>Genomic Encyclopedia of Type Strains, Phase IV (KMG-IV): sequencing the most valuable type-strain genomes for metagenomic binning, comparative biology and taxonomic classification.</title>
        <authorList>
            <person name="Goeker M."/>
        </authorList>
    </citation>
    <scope>NUCLEOTIDE SEQUENCE [LARGE SCALE GENOMIC DNA]</scope>
    <source>
        <strain evidence="1 2">DSM 19154</strain>
    </source>
</reference>
<gene>
    <name evidence="1" type="ORF">J2S05_001156</name>
</gene>
<dbReference type="Proteomes" id="UP001225034">
    <property type="component" value="Unassembled WGS sequence"/>
</dbReference>
<keyword evidence="2" id="KW-1185">Reference proteome</keyword>
<dbReference type="InterPro" id="IPR021297">
    <property type="entry name" value="YlqD"/>
</dbReference>
<comment type="caution">
    <text evidence="1">The sequence shown here is derived from an EMBL/GenBank/DDBJ whole genome shotgun (WGS) entry which is preliminary data.</text>
</comment>
<dbReference type="Pfam" id="PF11068">
    <property type="entry name" value="YlqD"/>
    <property type="match status" value="1"/>
</dbReference>